<proteinExistence type="inferred from homology"/>
<feature type="transmembrane region" description="Helical" evidence="2">
    <location>
        <begin position="319"/>
        <end position="340"/>
    </location>
</feature>
<dbReference type="EMBL" id="JXBZ01000002">
    <property type="protein sequence ID" value="KJY51028.1"/>
    <property type="molecule type" value="Genomic_DNA"/>
</dbReference>
<organism evidence="4 5">
    <name type="scientific">Bombilactobacillus mellis</name>
    <dbReference type="NCBI Taxonomy" id="1218508"/>
    <lineage>
        <taxon>Bacteria</taxon>
        <taxon>Bacillati</taxon>
        <taxon>Bacillota</taxon>
        <taxon>Bacilli</taxon>
        <taxon>Lactobacillales</taxon>
        <taxon>Lactobacillaceae</taxon>
        <taxon>Bombilactobacillus</taxon>
    </lineage>
</organism>
<dbReference type="Pfam" id="PF02517">
    <property type="entry name" value="Rce1-like"/>
    <property type="match status" value="1"/>
</dbReference>
<feature type="transmembrane region" description="Helical" evidence="2">
    <location>
        <begin position="178"/>
        <end position="197"/>
    </location>
</feature>
<dbReference type="OrthoDB" id="2319903at2"/>
<dbReference type="GO" id="GO:0080120">
    <property type="term" value="P:CAAX-box protein maturation"/>
    <property type="evidence" value="ECO:0007669"/>
    <property type="project" value="UniProtKB-ARBA"/>
</dbReference>
<keyword evidence="5" id="KW-1185">Reference proteome</keyword>
<sequence length="408" mass="46734">MAYKLQHNSHIRYWFLGQYFGELIILTCIMLRRILGTAIQNQPLGLVLLLSIVAFIIILPGIFLIDSQEAHLSKLKNWQRYARLFNHYLQSLSQALILPGIFMVLSSMLQSRVTFWNNTIFIIIMLYSLIMYIPVGILALSRIQAVSGRLLTTMFMALIILGTPLTNNRNLNKILLDFIHSGFLAAMSFIVLTLIVMQIWNFPLPKLAWPTQGSPKVLTFLVTLCLVFIFFNTFSTATNWQQILTHFDFHISALSLNFILSGLEAGLLEEWLCRFIFLYLLLRALQHRSWQLDTAVIGSSFIFSLIHLTNLIAQNWVTTLNQAAFAFSIGIFLAALYLYTKAFWWPVLFHISLDLLSFITSGHTTMAAPSQFKWQFSLLIMAIFLVTALFLLSGSHREIMHKNVSELL</sequence>
<accession>A0A0F4KYE2</accession>
<feature type="transmembrane region" description="Helical" evidence="2">
    <location>
        <begin position="374"/>
        <end position="392"/>
    </location>
</feature>
<reference evidence="4 5" key="1">
    <citation type="submission" date="2014-12" db="EMBL/GenBank/DDBJ databases">
        <title>Comparative genomics of the lactic acid bacteria isolated from the honey bee gut.</title>
        <authorList>
            <person name="Ellegaard K.M."/>
            <person name="Tamarit D."/>
            <person name="Javelind E."/>
            <person name="Olofsson T."/>
            <person name="Andersson S.G."/>
            <person name="Vasquez A."/>
        </authorList>
    </citation>
    <scope>NUCLEOTIDE SEQUENCE [LARGE SCALE GENOMIC DNA]</scope>
    <source>
        <strain evidence="4 5">Hon2</strain>
    </source>
</reference>
<comment type="caution">
    <text evidence="4">The sequence shown here is derived from an EMBL/GenBank/DDBJ whole genome shotgun (WGS) entry which is preliminary data.</text>
</comment>
<dbReference type="AlphaFoldDB" id="A0A0F4KYE2"/>
<keyword evidence="2" id="KW-1133">Transmembrane helix</keyword>
<evidence type="ECO:0000256" key="2">
    <source>
        <dbReference type="SAM" id="Phobius"/>
    </source>
</evidence>
<dbReference type="STRING" id="1218508.JG29_00710"/>
<feature type="transmembrane region" description="Helical" evidence="2">
    <location>
        <begin position="148"/>
        <end position="166"/>
    </location>
</feature>
<feature type="transmembrane region" description="Helical" evidence="2">
    <location>
        <begin position="85"/>
        <end position="108"/>
    </location>
</feature>
<dbReference type="HOGENOM" id="CLU_044196_1_0_9"/>
<dbReference type="RefSeq" id="WP_045921995.1">
    <property type="nucleotide sequence ID" value="NZ_JBHTHW010000004.1"/>
</dbReference>
<dbReference type="InterPro" id="IPR003675">
    <property type="entry name" value="Rce1/LyrA-like_dom"/>
</dbReference>
<feature type="domain" description="CAAX prenyl protease 2/Lysostaphin resistance protein A-like" evidence="3">
    <location>
        <begin position="255"/>
        <end position="355"/>
    </location>
</feature>
<comment type="similarity">
    <text evidence="1">Belongs to the UPF0177 family.</text>
</comment>
<dbReference type="Proteomes" id="UP000033695">
    <property type="component" value="Unassembled WGS sequence"/>
</dbReference>
<feature type="transmembrane region" description="Helical" evidence="2">
    <location>
        <begin position="294"/>
        <end position="313"/>
    </location>
</feature>
<evidence type="ECO:0000313" key="4">
    <source>
        <dbReference type="EMBL" id="KJY51028.1"/>
    </source>
</evidence>
<name>A0A0F4KYE2_9LACO</name>
<feature type="transmembrane region" description="Helical" evidence="2">
    <location>
        <begin position="44"/>
        <end position="65"/>
    </location>
</feature>
<evidence type="ECO:0000259" key="3">
    <source>
        <dbReference type="Pfam" id="PF02517"/>
    </source>
</evidence>
<feature type="transmembrane region" description="Helical" evidence="2">
    <location>
        <begin position="12"/>
        <end position="32"/>
    </location>
</feature>
<evidence type="ECO:0000313" key="5">
    <source>
        <dbReference type="Proteomes" id="UP000033695"/>
    </source>
</evidence>
<feature type="transmembrane region" description="Helical" evidence="2">
    <location>
        <begin position="217"/>
        <end position="238"/>
    </location>
</feature>
<dbReference type="GO" id="GO:0004175">
    <property type="term" value="F:endopeptidase activity"/>
    <property type="evidence" value="ECO:0007669"/>
    <property type="project" value="UniProtKB-ARBA"/>
</dbReference>
<protein>
    <recommendedName>
        <fullName evidence="3">CAAX prenyl protease 2/Lysostaphin resistance protein A-like domain-containing protein</fullName>
    </recommendedName>
</protein>
<feature type="transmembrane region" description="Helical" evidence="2">
    <location>
        <begin position="120"/>
        <end position="141"/>
    </location>
</feature>
<evidence type="ECO:0000256" key="1">
    <source>
        <dbReference type="ARBA" id="ARBA00009067"/>
    </source>
</evidence>
<dbReference type="PATRIC" id="fig|1218508.4.peg.75"/>
<keyword evidence="2" id="KW-0812">Transmembrane</keyword>
<keyword evidence="2" id="KW-0472">Membrane</keyword>
<gene>
    <name evidence="4" type="ORF">JG29_00710</name>
</gene>